<dbReference type="GO" id="GO:0008641">
    <property type="term" value="F:ubiquitin-like modifier activating enzyme activity"/>
    <property type="evidence" value="ECO:0007669"/>
    <property type="project" value="InterPro"/>
</dbReference>
<dbReference type="InterPro" id="IPR000594">
    <property type="entry name" value="ThiF_NAD_FAD-bd"/>
</dbReference>
<dbReference type="Proteomes" id="UP000657177">
    <property type="component" value="Unassembled WGS sequence"/>
</dbReference>
<reference evidence="2" key="1">
    <citation type="submission" date="2020-06" db="EMBL/GenBank/DDBJ databases">
        <title>Novel chitinolytic bacterium.</title>
        <authorList>
            <person name="Ungkulpasvich U."/>
            <person name="Kosugi A."/>
            <person name="Uke A."/>
        </authorList>
    </citation>
    <scope>NUCLEOTIDE SEQUENCE</scope>
    <source>
        <strain evidence="2">UUS1-1</strain>
    </source>
</reference>
<dbReference type="EMBL" id="JAAKDE010000002">
    <property type="protein sequence ID" value="MBA2132179.1"/>
    <property type="molecule type" value="Genomic_DNA"/>
</dbReference>
<name>A0A8J6I0R0_9FIRM</name>
<sequence>MDNREARMAINRRCWLTNTPWIDGAIEALSGVARVFLPPEGPCYECTMTAEDYRLVNLRRSCALLSKEEMLSGKTPTTPTTSAVIAGIAVQEAVKLLHRKKEPALPVLAGKGFVFNGLTHDSYVVTYQEREDCYAHEKIERLVELPGFTAAGTTWRQLLARVRAEMGAEAIVELLNDLVYRLVCAHCGKEEDYLGNLAQLSASAAVCPVCGQVRQVVFTHQITGDEPFLDYTLRSTGVAPWEILAGQAGAERIYFELSGDRMWSGKEGANAH</sequence>
<gene>
    <name evidence="2" type="ORF">G5B42_01235</name>
</gene>
<evidence type="ECO:0000259" key="1">
    <source>
        <dbReference type="Pfam" id="PF00899"/>
    </source>
</evidence>
<keyword evidence="2" id="KW-0548">Nucleotidyltransferase</keyword>
<dbReference type="GO" id="GO:0016779">
    <property type="term" value="F:nucleotidyltransferase activity"/>
    <property type="evidence" value="ECO:0007669"/>
    <property type="project" value="UniProtKB-KW"/>
</dbReference>
<dbReference type="Pfam" id="PF00899">
    <property type="entry name" value="ThiF"/>
    <property type="match status" value="1"/>
</dbReference>
<comment type="caution">
    <text evidence="2">The sequence shown here is derived from an EMBL/GenBank/DDBJ whole genome shotgun (WGS) entry which is preliminary data.</text>
</comment>
<feature type="domain" description="THIF-type NAD/FAD binding fold" evidence="1">
    <location>
        <begin position="1"/>
        <end position="119"/>
    </location>
</feature>
<keyword evidence="3" id="KW-1185">Reference proteome</keyword>
<dbReference type="InterPro" id="IPR035985">
    <property type="entry name" value="Ubiquitin-activating_enz"/>
</dbReference>
<dbReference type="Gene3D" id="3.40.50.720">
    <property type="entry name" value="NAD(P)-binding Rossmann-like Domain"/>
    <property type="match status" value="1"/>
</dbReference>
<organism evidence="2 3">
    <name type="scientific">Capillibacterium thermochitinicola</name>
    <dbReference type="NCBI Taxonomy" id="2699427"/>
    <lineage>
        <taxon>Bacteria</taxon>
        <taxon>Bacillati</taxon>
        <taxon>Bacillota</taxon>
        <taxon>Capillibacterium</taxon>
    </lineage>
</organism>
<dbReference type="SUPFAM" id="SSF69572">
    <property type="entry name" value="Activating enzymes of the ubiquitin-like proteins"/>
    <property type="match status" value="1"/>
</dbReference>
<proteinExistence type="predicted"/>
<protein>
    <submittedName>
        <fullName evidence="2">ThiF family adenylyltransferase</fullName>
    </submittedName>
</protein>
<dbReference type="RefSeq" id="WP_181338632.1">
    <property type="nucleotide sequence ID" value="NZ_JAAKDE010000002.1"/>
</dbReference>
<accession>A0A8J6I0R0</accession>
<dbReference type="AlphaFoldDB" id="A0A8J6I0R0"/>
<evidence type="ECO:0000313" key="2">
    <source>
        <dbReference type="EMBL" id="MBA2132179.1"/>
    </source>
</evidence>
<keyword evidence="2" id="KW-0808">Transferase</keyword>
<evidence type="ECO:0000313" key="3">
    <source>
        <dbReference type="Proteomes" id="UP000657177"/>
    </source>
</evidence>